<sequence>MVEVLDVPDAVAVLAPAPAASSSAVAPLLLHNIAAGLHMTGFESRNQSRRVHTIAAIFLKVVSALPQEDGCEIASLVHNLSQWRQP</sequence>
<organism evidence="1 2">
    <name type="scientific">Sporothrix epigloea</name>
    <dbReference type="NCBI Taxonomy" id="1892477"/>
    <lineage>
        <taxon>Eukaryota</taxon>
        <taxon>Fungi</taxon>
        <taxon>Dikarya</taxon>
        <taxon>Ascomycota</taxon>
        <taxon>Pezizomycotina</taxon>
        <taxon>Sordariomycetes</taxon>
        <taxon>Sordariomycetidae</taxon>
        <taxon>Ophiostomatales</taxon>
        <taxon>Ophiostomataceae</taxon>
        <taxon>Sporothrix</taxon>
    </lineage>
</organism>
<keyword evidence="2" id="KW-1185">Reference proteome</keyword>
<reference evidence="1 2" key="1">
    <citation type="submission" date="2024-01" db="EMBL/GenBank/DDBJ databases">
        <authorList>
            <person name="Allen C."/>
            <person name="Tagirdzhanova G."/>
        </authorList>
    </citation>
    <scope>NUCLEOTIDE SEQUENCE [LARGE SCALE GENOMIC DNA]</scope>
    <source>
        <strain evidence="1 2">CBS 573.63</strain>
    </source>
</reference>
<dbReference type="EMBL" id="CAWUOM010000025">
    <property type="protein sequence ID" value="CAK7266460.1"/>
    <property type="molecule type" value="Genomic_DNA"/>
</dbReference>
<accession>A0ABP0DDZ8</accession>
<comment type="caution">
    <text evidence="1">The sequence shown here is derived from an EMBL/GenBank/DDBJ whole genome shotgun (WGS) entry which is preliminary data.</text>
</comment>
<proteinExistence type="predicted"/>
<evidence type="ECO:0000313" key="1">
    <source>
        <dbReference type="EMBL" id="CAK7266460.1"/>
    </source>
</evidence>
<evidence type="ECO:0000313" key="2">
    <source>
        <dbReference type="Proteomes" id="UP001642501"/>
    </source>
</evidence>
<protein>
    <submittedName>
        <fullName evidence="1">Uncharacterized protein</fullName>
    </submittedName>
</protein>
<gene>
    <name evidence="1" type="ORF">SEPCBS57363_002101</name>
</gene>
<name>A0ABP0DDZ8_9PEZI</name>
<dbReference type="Proteomes" id="UP001642501">
    <property type="component" value="Unassembled WGS sequence"/>
</dbReference>